<evidence type="ECO:0000313" key="8">
    <source>
        <dbReference type="EMBL" id="SJM96041.1"/>
    </source>
</evidence>
<keyword evidence="4 5" id="KW-0186">Copper</keyword>
<dbReference type="PANTHER" id="PTHR34820">
    <property type="entry name" value="INNER MEMBRANE PROTEIN YEBZ"/>
    <property type="match status" value="1"/>
</dbReference>
<reference evidence="9" key="1">
    <citation type="submission" date="2017-02" db="EMBL/GenBank/DDBJ databases">
        <authorList>
            <person name="Daims H."/>
        </authorList>
    </citation>
    <scope>NUCLEOTIDE SEQUENCE [LARGE SCALE GENOMIC DNA]</scope>
</reference>
<sequence length="124" mass="13579">MKFNFHKIVLSLVMLSPLMAIHQLHAEGVLLAGQPQDNAVINNFDGKISLSFSGNVSERTPSLLVVDSKGTRVDNKDVTLEIGPRSKLMATTPKLSAGAYVIRYRVVTEDGLIVSGIRRFTIKN</sequence>
<evidence type="ECO:0000256" key="2">
    <source>
        <dbReference type="ARBA" id="ARBA00022723"/>
    </source>
</evidence>
<keyword evidence="5" id="KW-0574">Periplasm</keyword>
<dbReference type="GO" id="GO:0005886">
    <property type="term" value="C:plasma membrane"/>
    <property type="evidence" value="ECO:0007669"/>
    <property type="project" value="TreeGrafter"/>
</dbReference>
<evidence type="ECO:0000256" key="5">
    <source>
        <dbReference type="RuleBase" id="RU369037"/>
    </source>
</evidence>
<keyword evidence="3 5" id="KW-0732">Signal</keyword>
<dbReference type="GO" id="GO:0046688">
    <property type="term" value="P:response to copper ion"/>
    <property type="evidence" value="ECO:0007669"/>
    <property type="project" value="UniProtKB-UniRule"/>
</dbReference>
<dbReference type="RefSeq" id="WP_256969650.1">
    <property type="nucleotide sequence ID" value="NZ_FUKJ01000450.1"/>
</dbReference>
<dbReference type="GO" id="GO:0005507">
    <property type="term" value="F:copper ion binding"/>
    <property type="evidence" value="ECO:0007669"/>
    <property type="project" value="UniProtKB-UniRule"/>
</dbReference>
<dbReference type="Pfam" id="PF04234">
    <property type="entry name" value="CopC"/>
    <property type="match status" value="1"/>
</dbReference>
<dbReference type="InterPro" id="IPR014756">
    <property type="entry name" value="Ig_E-set"/>
</dbReference>
<dbReference type="PANTHER" id="PTHR34820:SF4">
    <property type="entry name" value="INNER MEMBRANE PROTEIN YEBZ"/>
    <property type="match status" value="1"/>
</dbReference>
<dbReference type="InterPro" id="IPR032694">
    <property type="entry name" value="CopC/D"/>
</dbReference>
<evidence type="ECO:0000259" key="7">
    <source>
        <dbReference type="Pfam" id="PF04234"/>
    </source>
</evidence>
<evidence type="ECO:0000256" key="1">
    <source>
        <dbReference type="ARBA" id="ARBA00004196"/>
    </source>
</evidence>
<name>A0A1R4HJ40_9GAMM</name>
<evidence type="ECO:0000256" key="3">
    <source>
        <dbReference type="ARBA" id="ARBA00022729"/>
    </source>
</evidence>
<feature type="signal peptide" evidence="6">
    <location>
        <begin position="1"/>
        <end position="26"/>
    </location>
</feature>
<evidence type="ECO:0000256" key="6">
    <source>
        <dbReference type="SAM" id="SignalP"/>
    </source>
</evidence>
<comment type="similarity">
    <text evidence="5">Belongs to the CopC family.</text>
</comment>
<dbReference type="GO" id="GO:0006825">
    <property type="term" value="P:copper ion transport"/>
    <property type="evidence" value="ECO:0007669"/>
    <property type="project" value="InterPro"/>
</dbReference>
<proteinExistence type="inferred from homology"/>
<protein>
    <recommendedName>
        <fullName evidence="5">Copper resistance protein C</fullName>
    </recommendedName>
</protein>
<dbReference type="Proteomes" id="UP000195442">
    <property type="component" value="Unassembled WGS sequence"/>
</dbReference>
<gene>
    <name evidence="8" type="ORF">CRENPOLYSF2_830015</name>
</gene>
<organism evidence="8 9">
    <name type="scientific">Crenothrix polyspora</name>
    <dbReference type="NCBI Taxonomy" id="360316"/>
    <lineage>
        <taxon>Bacteria</taxon>
        <taxon>Pseudomonadati</taxon>
        <taxon>Pseudomonadota</taxon>
        <taxon>Gammaproteobacteria</taxon>
        <taxon>Methylococcales</taxon>
        <taxon>Crenotrichaceae</taxon>
        <taxon>Crenothrix</taxon>
    </lineage>
</organism>
<dbReference type="GO" id="GO:0042597">
    <property type="term" value="C:periplasmic space"/>
    <property type="evidence" value="ECO:0007669"/>
    <property type="project" value="UniProtKB-SubCell"/>
</dbReference>
<dbReference type="GO" id="GO:0030313">
    <property type="term" value="C:cell envelope"/>
    <property type="evidence" value="ECO:0007669"/>
    <property type="project" value="UniProtKB-SubCell"/>
</dbReference>
<dbReference type="EMBL" id="FUKJ01000450">
    <property type="protein sequence ID" value="SJM96041.1"/>
    <property type="molecule type" value="Genomic_DNA"/>
</dbReference>
<feature type="domain" description="CopC" evidence="7">
    <location>
        <begin position="30"/>
        <end position="122"/>
    </location>
</feature>
<keyword evidence="9" id="KW-1185">Reference proteome</keyword>
<accession>A0A1R4HJ40</accession>
<keyword evidence="2 5" id="KW-0479">Metal-binding</keyword>
<dbReference type="InterPro" id="IPR007348">
    <property type="entry name" value="CopC_dom"/>
</dbReference>
<evidence type="ECO:0000313" key="9">
    <source>
        <dbReference type="Proteomes" id="UP000195442"/>
    </source>
</evidence>
<dbReference type="Gene3D" id="2.60.40.1220">
    <property type="match status" value="1"/>
</dbReference>
<dbReference type="AlphaFoldDB" id="A0A1R4HJ40"/>
<dbReference type="SUPFAM" id="SSF81296">
    <property type="entry name" value="E set domains"/>
    <property type="match status" value="1"/>
</dbReference>
<evidence type="ECO:0000256" key="4">
    <source>
        <dbReference type="ARBA" id="ARBA00023008"/>
    </source>
</evidence>
<dbReference type="InterPro" id="IPR014755">
    <property type="entry name" value="Cu-Rt/internalin_Ig-like"/>
</dbReference>
<comment type="function">
    <text evidence="5">Involved in copper resistance.</text>
</comment>
<comment type="subcellular location">
    <subcellularLocation>
        <location evidence="1">Cell envelope</location>
    </subcellularLocation>
    <subcellularLocation>
        <location evidence="5">Periplasm</location>
    </subcellularLocation>
</comment>
<feature type="chain" id="PRO_5013386031" description="Copper resistance protein C" evidence="6">
    <location>
        <begin position="27"/>
        <end position="124"/>
    </location>
</feature>